<sequence>MVATKIRCQNGGEWKGRDKFSQSSLRRFHKKMGNGLATPDRSTISCLEHTISNQRVELQCEGPCDRWRELEFFSKSTRRNQVFWCKDCTEWAEKTEVGEALPAPGEKLFDGEFEMLKTRVDQFMLEDDYDGVPERGASTTAASFSIDDFDDEYEEEFTLLPPGAETTTVTESLAGSEETGAPVEAPVPAAAAPIACMAPAPRAPHWFLGAINNLSAASTPTTLDTLDTLGTPNDPISESSIVAGSQSQTTITAADTSVSAIPSYAGADSFNAWGPEGDFAIATEDSNWKTVTRTAKGPRMATLRPQKQKQKEKVEVRKGGWVKVPGRRTAPSLPTYLLMDTFRGGENFVGDVETDEF</sequence>
<accession>A0AA39ZNQ9</accession>
<evidence type="ECO:0000313" key="2">
    <source>
        <dbReference type="EMBL" id="KAK0674593.1"/>
    </source>
</evidence>
<evidence type="ECO:0000259" key="1">
    <source>
        <dbReference type="Pfam" id="PF12898"/>
    </source>
</evidence>
<keyword evidence="3" id="KW-1185">Reference proteome</keyword>
<dbReference type="AlphaFoldDB" id="A0AA39ZNQ9"/>
<dbReference type="InterPro" id="IPR024630">
    <property type="entry name" value="Stc1"/>
</dbReference>
<comment type="caution">
    <text evidence="2">The sequence shown here is derived from an EMBL/GenBank/DDBJ whole genome shotgun (WGS) entry which is preliminary data.</text>
</comment>
<proteinExistence type="predicted"/>
<organism evidence="2 3">
    <name type="scientific">Cercophora samala</name>
    <dbReference type="NCBI Taxonomy" id="330535"/>
    <lineage>
        <taxon>Eukaryota</taxon>
        <taxon>Fungi</taxon>
        <taxon>Dikarya</taxon>
        <taxon>Ascomycota</taxon>
        <taxon>Pezizomycotina</taxon>
        <taxon>Sordariomycetes</taxon>
        <taxon>Sordariomycetidae</taxon>
        <taxon>Sordariales</taxon>
        <taxon>Lasiosphaeriaceae</taxon>
        <taxon>Cercophora</taxon>
    </lineage>
</organism>
<dbReference type="Proteomes" id="UP001174997">
    <property type="component" value="Unassembled WGS sequence"/>
</dbReference>
<reference evidence="2" key="1">
    <citation type="submission" date="2023-06" db="EMBL/GenBank/DDBJ databases">
        <title>Genome-scale phylogeny and comparative genomics of the fungal order Sordariales.</title>
        <authorList>
            <consortium name="Lawrence Berkeley National Laboratory"/>
            <person name="Hensen N."/>
            <person name="Bonometti L."/>
            <person name="Westerberg I."/>
            <person name="Brannstrom I.O."/>
            <person name="Guillou S."/>
            <person name="Cros-Aarteil S."/>
            <person name="Calhoun S."/>
            <person name="Haridas S."/>
            <person name="Kuo A."/>
            <person name="Mondo S."/>
            <person name="Pangilinan J."/>
            <person name="Riley R."/>
            <person name="Labutti K."/>
            <person name="Andreopoulos B."/>
            <person name="Lipzen A."/>
            <person name="Chen C."/>
            <person name="Yanf M."/>
            <person name="Daum C."/>
            <person name="Ng V."/>
            <person name="Clum A."/>
            <person name="Steindorff A."/>
            <person name="Ohm R."/>
            <person name="Martin F."/>
            <person name="Silar P."/>
            <person name="Natvig D."/>
            <person name="Lalanne C."/>
            <person name="Gautier V."/>
            <person name="Ament-Velasquez S.L."/>
            <person name="Kruys A."/>
            <person name="Hutchinson M.I."/>
            <person name="Powell A.J."/>
            <person name="Barry K."/>
            <person name="Miller A.N."/>
            <person name="Grigoriev I.V."/>
            <person name="Debuchy R."/>
            <person name="Gladieux P."/>
            <person name="Thoren M.H."/>
            <person name="Johannesson H."/>
        </authorList>
    </citation>
    <scope>NUCLEOTIDE SEQUENCE</scope>
    <source>
        <strain evidence="2">CBS 307.81</strain>
    </source>
</reference>
<name>A0AA39ZNQ9_9PEZI</name>
<protein>
    <submittedName>
        <fullName evidence="2">Stc1 domain-containing protein</fullName>
    </submittedName>
</protein>
<gene>
    <name evidence="2" type="ORF">QBC41DRAFT_369535</name>
</gene>
<feature type="domain" description="Stc1" evidence="1">
    <location>
        <begin position="7"/>
        <end position="90"/>
    </location>
</feature>
<dbReference type="EMBL" id="JAULSY010000001">
    <property type="protein sequence ID" value="KAK0674593.1"/>
    <property type="molecule type" value="Genomic_DNA"/>
</dbReference>
<dbReference type="Pfam" id="PF12898">
    <property type="entry name" value="Stc1"/>
    <property type="match status" value="1"/>
</dbReference>
<evidence type="ECO:0000313" key="3">
    <source>
        <dbReference type="Proteomes" id="UP001174997"/>
    </source>
</evidence>